<name>A0ABD5YCJ5_9EURY</name>
<dbReference type="RefSeq" id="WP_267662611.1">
    <property type="nucleotide sequence ID" value="NZ_JAODIX010000007.1"/>
</dbReference>
<proteinExistence type="predicted"/>
<keyword evidence="3" id="KW-1185">Reference proteome</keyword>
<sequence>MDVIDRYTLAFGLMALSLPLVSYGASAEVAALWAVGLAMLAVGGLIPPAVRFTAADPDAL</sequence>
<protein>
    <submittedName>
        <fullName evidence="2">Uncharacterized protein</fullName>
    </submittedName>
</protein>
<evidence type="ECO:0000256" key="1">
    <source>
        <dbReference type="SAM" id="Phobius"/>
    </source>
</evidence>
<reference evidence="2 3" key="1">
    <citation type="journal article" date="2019" name="Int. J. Syst. Evol. Microbiol.">
        <title>The Global Catalogue of Microorganisms (GCM) 10K type strain sequencing project: providing services to taxonomists for standard genome sequencing and annotation.</title>
        <authorList>
            <consortium name="The Broad Institute Genomics Platform"/>
            <consortium name="The Broad Institute Genome Sequencing Center for Infectious Disease"/>
            <person name="Wu L."/>
            <person name="Ma J."/>
        </authorList>
    </citation>
    <scope>NUCLEOTIDE SEQUENCE [LARGE SCALE GENOMIC DNA]</scope>
    <source>
        <strain evidence="2 3">Q85</strain>
    </source>
</reference>
<accession>A0ABD5YCJ5</accession>
<evidence type="ECO:0000313" key="2">
    <source>
        <dbReference type="EMBL" id="MFC7185629.1"/>
    </source>
</evidence>
<organism evidence="2 3">
    <name type="scientific">Halorubrum yunnanense</name>
    <dbReference type="NCBI Taxonomy" id="1526162"/>
    <lineage>
        <taxon>Archaea</taxon>
        <taxon>Methanobacteriati</taxon>
        <taxon>Methanobacteriota</taxon>
        <taxon>Stenosarchaea group</taxon>
        <taxon>Halobacteria</taxon>
        <taxon>Halobacteriales</taxon>
        <taxon>Haloferacaceae</taxon>
        <taxon>Halorubrum</taxon>
    </lineage>
</organism>
<keyword evidence="1" id="KW-1133">Transmembrane helix</keyword>
<dbReference type="Proteomes" id="UP001596390">
    <property type="component" value="Unassembled WGS sequence"/>
</dbReference>
<comment type="caution">
    <text evidence="2">The sequence shown here is derived from an EMBL/GenBank/DDBJ whole genome shotgun (WGS) entry which is preliminary data.</text>
</comment>
<keyword evidence="1" id="KW-0472">Membrane</keyword>
<keyword evidence="1" id="KW-0812">Transmembrane</keyword>
<dbReference type="EMBL" id="JBHSZZ010000007">
    <property type="protein sequence ID" value="MFC7185629.1"/>
    <property type="molecule type" value="Genomic_DNA"/>
</dbReference>
<gene>
    <name evidence="2" type="ORF">ACFQMK_01690</name>
</gene>
<evidence type="ECO:0000313" key="3">
    <source>
        <dbReference type="Proteomes" id="UP001596390"/>
    </source>
</evidence>
<dbReference type="AlphaFoldDB" id="A0ABD5YCJ5"/>
<feature type="transmembrane region" description="Helical" evidence="1">
    <location>
        <begin position="31"/>
        <end position="50"/>
    </location>
</feature>
<feature type="transmembrane region" description="Helical" evidence="1">
    <location>
        <begin position="7"/>
        <end position="25"/>
    </location>
</feature>